<dbReference type="OrthoDB" id="8938935at2759"/>
<protein>
    <recommendedName>
        <fullName evidence="2">CCHC-type domain-containing protein</fullName>
    </recommendedName>
</protein>
<dbReference type="Proteomes" id="UP001152622">
    <property type="component" value="Chromosome 11"/>
</dbReference>
<organism evidence="3 4">
    <name type="scientific">Synaphobranchus kaupii</name>
    <name type="common">Kaup's arrowtooth eel</name>
    <dbReference type="NCBI Taxonomy" id="118154"/>
    <lineage>
        <taxon>Eukaryota</taxon>
        <taxon>Metazoa</taxon>
        <taxon>Chordata</taxon>
        <taxon>Craniata</taxon>
        <taxon>Vertebrata</taxon>
        <taxon>Euteleostomi</taxon>
        <taxon>Actinopterygii</taxon>
        <taxon>Neopterygii</taxon>
        <taxon>Teleostei</taxon>
        <taxon>Anguilliformes</taxon>
        <taxon>Synaphobranchidae</taxon>
        <taxon>Synaphobranchus</taxon>
    </lineage>
</organism>
<dbReference type="InterPro" id="IPR054722">
    <property type="entry name" value="PolX-like_BBD"/>
</dbReference>
<keyword evidence="1" id="KW-0479">Metal-binding</keyword>
<dbReference type="Pfam" id="PF14223">
    <property type="entry name" value="Retrotran_gag_2"/>
    <property type="match status" value="1"/>
</dbReference>
<keyword evidence="4" id="KW-1185">Reference proteome</keyword>
<comment type="caution">
    <text evidence="3">The sequence shown here is derived from an EMBL/GenBank/DDBJ whole genome shotgun (WGS) entry which is preliminary data.</text>
</comment>
<keyword evidence="1" id="KW-0862">Zinc</keyword>
<dbReference type="InterPro" id="IPR001878">
    <property type="entry name" value="Znf_CCHC"/>
</dbReference>
<dbReference type="PANTHER" id="PTHR47481:SF31">
    <property type="entry name" value="OS01G0873500 PROTEIN"/>
    <property type="match status" value="1"/>
</dbReference>
<evidence type="ECO:0000256" key="1">
    <source>
        <dbReference type="PROSITE-ProRule" id="PRU00047"/>
    </source>
</evidence>
<keyword evidence="1" id="KW-0863">Zinc-finger</keyword>
<evidence type="ECO:0000313" key="4">
    <source>
        <dbReference type="Proteomes" id="UP001152622"/>
    </source>
</evidence>
<gene>
    <name evidence="3" type="ORF">SKAU_G00281710</name>
</gene>
<dbReference type="SUPFAM" id="SSF57756">
    <property type="entry name" value="Retrovirus zinc finger-like domains"/>
    <property type="match status" value="1"/>
</dbReference>
<evidence type="ECO:0000313" key="3">
    <source>
        <dbReference type="EMBL" id="KAJ8346770.1"/>
    </source>
</evidence>
<dbReference type="Pfam" id="PF22936">
    <property type="entry name" value="Pol_BBD"/>
    <property type="match status" value="1"/>
</dbReference>
<dbReference type="InterPro" id="IPR036875">
    <property type="entry name" value="Znf_CCHC_sf"/>
</dbReference>
<dbReference type="PROSITE" id="PS50158">
    <property type="entry name" value="ZF_CCHC"/>
    <property type="match status" value="1"/>
</dbReference>
<evidence type="ECO:0000259" key="2">
    <source>
        <dbReference type="PROSITE" id="PS50158"/>
    </source>
</evidence>
<sequence>MGEEEAANQNATGYGPRLRTTGGRWQRLVFDGDENNYELWEVKFLGHMRLEGLKDTILSAADPDAEKNAECYAELIQFLDDKSLSLVMREAADDGRKALKILRDHYASQGKPRVISLYNELCSLKKESDETITDYIIRAEKAVTALRNTKQVISDELMIAMVMRGLPEPYKPFVIHVTQSSEDMTFIQFKSKLRSYEETEKFDSKPKSDNVMKVDMSTVTCYGCGNRGHMAKACHQKSVPKWCSFHRSSTHTDETCRRKYTPKEDSAKQTTEIQDKHEEDEHTFVFKVSQNILPKNIKENGLMVDCGATSHIITEKDKFARFDESFNPQKHYMELADGTRRNNVALKRGDAEVLLQDVEGKPALVTLRRALFIPSYPQDFISVKAATADGASVIFKEGQNRLITKEGTVFSIEEHERLYYMRTVKQYDDSVNDMLSRDKVNLTCDVKTWHEILGHCNVKDVLKLPDLVEGMKITGLCVESHRPTVKH</sequence>
<dbReference type="AlphaFoldDB" id="A0A9Q1EX91"/>
<feature type="domain" description="CCHC-type" evidence="2">
    <location>
        <begin position="221"/>
        <end position="234"/>
    </location>
</feature>
<dbReference type="Gene3D" id="4.10.60.10">
    <property type="entry name" value="Zinc finger, CCHC-type"/>
    <property type="match status" value="1"/>
</dbReference>
<reference evidence="3" key="1">
    <citation type="journal article" date="2023" name="Science">
        <title>Genome structures resolve the early diversification of teleost fishes.</title>
        <authorList>
            <person name="Parey E."/>
            <person name="Louis A."/>
            <person name="Montfort J."/>
            <person name="Bouchez O."/>
            <person name="Roques C."/>
            <person name="Iampietro C."/>
            <person name="Lluch J."/>
            <person name="Castinel A."/>
            <person name="Donnadieu C."/>
            <person name="Desvignes T."/>
            <person name="Floi Bucao C."/>
            <person name="Jouanno E."/>
            <person name="Wen M."/>
            <person name="Mejri S."/>
            <person name="Dirks R."/>
            <person name="Jansen H."/>
            <person name="Henkel C."/>
            <person name="Chen W.J."/>
            <person name="Zahm M."/>
            <person name="Cabau C."/>
            <person name="Klopp C."/>
            <person name="Thompson A.W."/>
            <person name="Robinson-Rechavi M."/>
            <person name="Braasch I."/>
            <person name="Lecointre G."/>
            <person name="Bobe J."/>
            <person name="Postlethwait J.H."/>
            <person name="Berthelot C."/>
            <person name="Roest Crollius H."/>
            <person name="Guiguen Y."/>
        </authorList>
    </citation>
    <scope>NUCLEOTIDE SEQUENCE</scope>
    <source>
        <strain evidence="3">WJC10195</strain>
    </source>
</reference>
<proteinExistence type="predicted"/>
<dbReference type="GO" id="GO:0003676">
    <property type="term" value="F:nucleic acid binding"/>
    <property type="evidence" value="ECO:0007669"/>
    <property type="project" value="InterPro"/>
</dbReference>
<dbReference type="GO" id="GO:0008270">
    <property type="term" value="F:zinc ion binding"/>
    <property type="evidence" value="ECO:0007669"/>
    <property type="project" value="UniProtKB-KW"/>
</dbReference>
<dbReference type="EMBL" id="JAINUF010000011">
    <property type="protein sequence ID" value="KAJ8346770.1"/>
    <property type="molecule type" value="Genomic_DNA"/>
</dbReference>
<dbReference type="PANTHER" id="PTHR47481">
    <property type="match status" value="1"/>
</dbReference>
<accession>A0A9Q1EX91</accession>
<name>A0A9Q1EX91_SYNKA</name>